<organism evidence="3 4">
    <name type="scientific">Phytophthora nicotianae</name>
    <name type="common">Potato buckeye rot agent</name>
    <name type="synonym">Phytophthora parasitica</name>
    <dbReference type="NCBI Taxonomy" id="4792"/>
    <lineage>
        <taxon>Eukaryota</taxon>
        <taxon>Sar</taxon>
        <taxon>Stramenopiles</taxon>
        <taxon>Oomycota</taxon>
        <taxon>Peronosporomycetes</taxon>
        <taxon>Peronosporales</taxon>
        <taxon>Peronosporaceae</taxon>
        <taxon>Phytophthora</taxon>
    </lineage>
</organism>
<dbReference type="InterPro" id="IPR017625">
    <property type="entry name" value="PuuE"/>
</dbReference>
<gene>
    <name evidence="3" type="ORF">AM587_10015373</name>
</gene>
<dbReference type="PANTHER" id="PTHR43123:SF1">
    <property type="entry name" value="POLYSACCHARIDE DEACETYLASE-RELATED"/>
    <property type="match status" value="1"/>
</dbReference>
<accession>A0A0W8CPK9</accession>
<feature type="chain" id="PRO_5006940752" evidence="1">
    <location>
        <begin position="25"/>
        <end position="340"/>
    </location>
</feature>
<dbReference type="EMBL" id="LNFO01002390">
    <property type="protein sequence ID" value="KUF85908.1"/>
    <property type="molecule type" value="Genomic_DNA"/>
</dbReference>
<protein>
    <submittedName>
        <fullName evidence="3">Chitin deacetylase 1</fullName>
    </submittedName>
</protein>
<evidence type="ECO:0000313" key="4">
    <source>
        <dbReference type="Proteomes" id="UP000052943"/>
    </source>
</evidence>
<dbReference type="InterPro" id="IPR002509">
    <property type="entry name" value="NODB_dom"/>
</dbReference>
<dbReference type="GO" id="GO:0005975">
    <property type="term" value="P:carbohydrate metabolic process"/>
    <property type="evidence" value="ECO:0007669"/>
    <property type="project" value="InterPro"/>
</dbReference>
<feature type="signal peptide" evidence="1">
    <location>
        <begin position="1"/>
        <end position="24"/>
    </location>
</feature>
<dbReference type="CDD" id="cd10977">
    <property type="entry name" value="CE4_PuuE_SpCDA1"/>
    <property type="match status" value="1"/>
</dbReference>
<evidence type="ECO:0000313" key="3">
    <source>
        <dbReference type="EMBL" id="KUF85908.1"/>
    </source>
</evidence>
<dbReference type="Proteomes" id="UP000052943">
    <property type="component" value="Unassembled WGS sequence"/>
</dbReference>
<dbReference type="InterPro" id="IPR011330">
    <property type="entry name" value="Glyco_hydro/deAcase_b/a-brl"/>
</dbReference>
<dbReference type="PROSITE" id="PS51677">
    <property type="entry name" value="NODB"/>
    <property type="match status" value="1"/>
</dbReference>
<dbReference type="AlphaFoldDB" id="A0A0W8CPK9"/>
<dbReference type="SUPFAM" id="SSF88713">
    <property type="entry name" value="Glycoside hydrolase/deacetylase"/>
    <property type="match status" value="1"/>
</dbReference>
<dbReference type="OrthoDB" id="9970124at2759"/>
<feature type="domain" description="NodB homology" evidence="2">
    <location>
        <begin position="99"/>
        <end position="317"/>
    </location>
</feature>
<comment type="caution">
    <text evidence="3">The sequence shown here is derived from an EMBL/GenBank/DDBJ whole genome shotgun (WGS) entry which is preliminary data.</text>
</comment>
<name>A0A0W8CPK9_PHYNI</name>
<dbReference type="Pfam" id="PF01522">
    <property type="entry name" value="Polysacc_deac_1"/>
    <property type="match status" value="1"/>
</dbReference>
<sequence length="340" mass="38368">MLPVFNIVIAVAVLLVVSSSPTIAESNESAIMPNITRDFVGYGQRGFDPKWPGGKKLAVQFVLNYEEGGENNVLDGDAASEHLLSDIVGAVPYVGQRHMNMESLYEYGSRAGFWRLHRAFTERQMPLTVYAVGLALEKNPEAALAMKDAGWEIASHGYRWIDYQNVDEATEREHIRKTVAVHEKLLGQRPVGIYQGKPNVNTRRLVVEEGGFLYDADAYNDDLPYWNTQYGRPHLVIPYTLNNNDMKFVSAQGFNSGDQFFTYLKDAFDVLLAEGRAGQPKMMSVGLHCRVVGHPGRIAALLRFLDYVQSFEDAWICTREDIARHWYKNHYPQDTASSKL</sequence>
<dbReference type="STRING" id="4790.A0A0W8CPK9"/>
<dbReference type="Gene3D" id="3.20.20.370">
    <property type="entry name" value="Glycoside hydrolase/deacetylase"/>
    <property type="match status" value="1"/>
</dbReference>
<dbReference type="NCBIfam" id="TIGR03212">
    <property type="entry name" value="uraD_N-term-dom"/>
    <property type="match status" value="1"/>
</dbReference>
<evidence type="ECO:0000259" key="2">
    <source>
        <dbReference type="PROSITE" id="PS51677"/>
    </source>
</evidence>
<evidence type="ECO:0000256" key="1">
    <source>
        <dbReference type="SAM" id="SignalP"/>
    </source>
</evidence>
<dbReference type="GO" id="GO:0016810">
    <property type="term" value="F:hydrolase activity, acting on carbon-nitrogen (but not peptide) bonds"/>
    <property type="evidence" value="ECO:0007669"/>
    <property type="project" value="InterPro"/>
</dbReference>
<proteinExistence type="predicted"/>
<dbReference type="PANTHER" id="PTHR43123">
    <property type="entry name" value="POLYSACCHARIDE DEACETYLASE-RELATED"/>
    <property type="match status" value="1"/>
</dbReference>
<reference evidence="3 4" key="1">
    <citation type="submission" date="2015-11" db="EMBL/GenBank/DDBJ databases">
        <title>Genomes and virulence difference between two physiological races of Phytophthora nicotianae.</title>
        <authorList>
            <person name="Liu H."/>
            <person name="Ma X."/>
            <person name="Yu H."/>
            <person name="Fang D."/>
            <person name="Li Y."/>
            <person name="Wang X."/>
            <person name="Wang W."/>
            <person name="Dong Y."/>
            <person name="Xiao B."/>
        </authorList>
    </citation>
    <scope>NUCLEOTIDE SEQUENCE [LARGE SCALE GENOMIC DNA]</scope>
    <source>
        <strain evidence="4">race 0</strain>
    </source>
</reference>
<keyword evidence="1" id="KW-0732">Signal</keyword>